<reference evidence="4" key="1">
    <citation type="journal article" date="2019" name="Plant Biotechnol. J.">
        <title>Genome sequencing of the Australian wild diploid species Gossypium australe highlights disease resistance and delayed gland morphogenesis.</title>
        <authorList>
            <person name="Cai Y."/>
            <person name="Cai X."/>
            <person name="Wang Q."/>
            <person name="Wang P."/>
            <person name="Zhang Y."/>
            <person name="Cai C."/>
            <person name="Xu Y."/>
            <person name="Wang K."/>
            <person name="Zhou Z."/>
            <person name="Wang C."/>
            <person name="Geng S."/>
            <person name="Li B."/>
            <person name="Dong Q."/>
            <person name="Hou Y."/>
            <person name="Wang H."/>
            <person name="Ai P."/>
            <person name="Liu Z."/>
            <person name="Yi F."/>
            <person name="Sun M."/>
            <person name="An G."/>
            <person name="Cheng J."/>
            <person name="Zhang Y."/>
            <person name="Shi Q."/>
            <person name="Xie Y."/>
            <person name="Shi X."/>
            <person name="Chang Y."/>
            <person name="Huang F."/>
            <person name="Chen Y."/>
            <person name="Hong S."/>
            <person name="Mi L."/>
            <person name="Sun Q."/>
            <person name="Zhang L."/>
            <person name="Zhou B."/>
            <person name="Peng R."/>
            <person name="Zhang X."/>
            <person name="Liu F."/>
        </authorList>
    </citation>
    <scope>NUCLEOTIDE SEQUENCE [LARGE SCALE GENOMIC DNA]</scope>
    <source>
        <strain evidence="4">cv. PA1801</strain>
    </source>
</reference>
<accession>A0A5B6VBM8</accession>
<comment type="caution">
    <text evidence="3">The sequence shown here is derived from an EMBL/GenBank/DDBJ whole genome shotgun (WGS) entry which is preliminary data.</text>
</comment>
<keyword evidence="3" id="KW-0808">Transferase</keyword>
<keyword evidence="2" id="KW-0472">Membrane</keyword>
<gene>
    <name evidence="3" type="ORF">EPI10_001627</name>
</gene>
<feature type="region of interest" description="Disordered" evidence="1">
    <location>
        <begin position="72"/>
        <end position="95"/>
    </location>
</feature>
<keyword evidence="2" id="KW-1133">Transmembrane helix</keyword>
<dbReference type="GO" id="GO:0003964">
    <property type="term" value="F:RNA-directed DNA polymerase activity"/>
    <property type="evidence" value="ECO:0007669"/>
    <property type="project" value="UniProtKB-KW"/>
</dbReference>
<dbReference type="Proteomes" id="UP000325315">
    <property type="component" value="Unassembled WGS sequence"/>
</dbReference>
<dbReference type="OrthoDB" id="415724at2759"/>
<keyword evidence="3" id="KW-0548">Nucleotidyltransferase</keyword>
<dbReference type="Pfam" id="PF08284">
    <property type="entry name" value="RVP_2"/>
    <property type="match status" value="1"/>
</dbReference>
<proteinExistence type="predicted"/>
<dbReference type="AlphaFoldDB" id="A0A5B6VBM8"/>
<keyword evidence="4" id="KW-1185">Reference proteome</keyword>
<keyword evidence="2" id="KW-0812">Transmembrane</keyword>
<evidence type="ECO:0000256" key="2">
    <source>
        <dbReference type="SAM" id="Phobius"/>
    </source>
</evidence>
<dbReference type="InterPro" id="IPR032567">
    <property type="entry name" value="RTL1-rel"/>
</dbReference>
<evidence type="ECO:0000256" key="1">
    <source>
        <dbReference type="SAM" id="MobiDB-lite"/>
    </source>
</evidence>
<dbReference type="EMBL" id="SMMG02000007">
    <property type="protein sequence ID" value="KAA3466542.1"/>
    <property type="molecule type" value="Genomic_DNA"/>
</dbReference>
<evidence type="ECO:0000313" key="4">
    <source>
        <dbReference type="Proteomes" id="UP000325315"/>
    </source>
</evidence>
<organism evidence="3 4">
    <name type="scientific">Gossypium australe</name>
    <dbReference type="NCBI Taxonomy" id="47621"/>
    <lineage>
        <taxon>Eukaryota</taxon>
        <taxon>Viridiplantae</taxon>
        <taxon>Streptophyta</taxon>
        <taxon>Embryophyta</taxon>
        <taxon>Tracheophyta</taxon>
        <taxon>Spermatophyta</taxon>
        <taxon>Magnoliopsida</taxon>
        <taxon>eudicotyledons</taxon>
        <taxon>Gunneridae</taxon>
        <taxon>Pentapetalae</taxon>
        <taxon>rosids</taxon>
        <taxon>malvids</taxon>
        <taxon>Malvales</taxon>
        <taxon>Malvaceae</taxon>
        <taxon>Malvoideae</taxon>
        <taxon>Gossypium</taxon>
    </lineage>
</organism>
<keyword evidence="3" id="KW-0695">RNA-directed DNA polymerase</keyword>
<sequence>MGLSKKSKRPRYPNELENLVSLRERRVKGLTRAPEVPSCEHCGEKHWRKCWKLSNACFRCGSHRECPRGDNVVPTTTQRSAPSVRGARKGSEVVAHQSDTRASTRAYVEGTRKEGNITDVVVGIFLLVLVYALIDPRLSHFYINVELVKSRSLKLETSKVAMVVSSLLGQLVLVNQVCKRCLLKIQNVSFPIDLLIKPFGYFD</sequence>
<protein>
    <submittedName>
        <fullName evidence="3">Reverse transcriptase</fullName>
    </submittedName>
</protein>
<evidence type="ECO:0000313" key="3">
    <source>
        <dbReference type="EMBL" id="KAA3466542.1"/>
    </source>
</evidence>
<feature type="transmembrane region" description="Helical" evidence="2">
    <location>
        <begin position="117"/>
        <end position="134"/>
    </location>
</feature>
<name>A0A5B6VBM8_9ROSI</name>
<dbReference type="PANTHER" id="PTHR15503">
    <property type="entry name" value="LDOC1 RELATED"/>
    <property type="match status" value="1"/>
</dbReference>
<dbReference type="PANTHER" id="PTHR15503:SF45">
    <property type="entry name" value="RNA-DIRECTED DNA POLYMERASE HOMOLOG"/>
    <property type="match status" value="1"/>
</dbReference>